<feature type="coiled-coil region" evidence="1">
    <location>
        <begin position="309"/>
        <end position="343"/>
    </location>
</feature>
<dbReference type="PROSITE" id="PS51688">
    <property type="entry name" value="ICA"/>
    <property type="match status" value="1"/>
</dbReference>
<feature type="signal peptide" evidence="3">
    <location>
        <begin position="1"/>
        <end position="19"/>
    </location>
</feature>
<keyword evidence="2" id="KW-0472">Membrane</keyword>
<proteinExistence type="predicted"/>
<reference evidence="5 6" key="1">
    <citation type="submission" date="2019-09" db="EMBL/GenBank/DDBJ databases">
        <title>Genomes of family Cryomorphaceae.</title>
        <authorList>
            <person name="Bowman J.P."/>
        </authorList>
    </citation>
    <scope>NUCLEOTIDE SEQUENCE [LARGE SCALE GENOMIC DNA]</scope>
    <source>
        <strain evidence="5 6">LMG 25704</strain>
    </source>
</reference>
<dbReference type="Gene3D" id="1.10.10.10">
    <property type="entry name" value="Winged helix-like DNA-binding domain superfamily/Winged helix DNA-binding domain"/>
    <property type="match status" value="1"/>
</dbReference>
<evidence type="ECO:0000256" key="2">
    <source>
        <dbReference type="SAM" id="Phobius"/>
    </source>
</evidence>
<feature type="chain" id="PRO_5027049174" evidence="3">
    <location>
        <begin position="20"/>
        <end position="375"/>
    </location>
</feature>
<dbReference type="OrthoDB" id="1399757at2"/>
<feature type="transmembrane region" description="Helical" evidence="2">
    <location>
        <begin position="345"/>
        <end position="365"/>
    </location>
</feature>
<keyword evidence="3" id="KW-0732">Signal</keyword>
<keyword evidence="1" id="KW-0175">Coiled coil</keyword>
<name>A0A6N6RG87_9FLAO</name>
<evidence type="ECO:0000259" key="4">
    <source>
        <dbReference type="PROSITE" id="PS51688"/>
    </source>
</evidence>
<keyword evidence="2" id="KW-1133">Transmembrane helix</keyword>
<comment type="caution">
    <text evidence="5">The sequence shown here is derived from an EMBL/GenBank/DDBJ whole genome shotgun (WGS) entry which is preliminary data.</text>
</comment>
<dbReference type="Pfam" id="PF13884">
    <property type="entry name" value="Peptidase_S74"/>
    <property type="match status" value="1"/>
</dbReference>
<accession>A0A6N6RG87</accession>
<dbReference type="InterPro" id="IPR036388">
    <property type="entry name" value="WH-like_DNA-bd_sf"/>
</dbReference>
<dbReference type="Proteomes" id="UP000468650">
    <property type="component" value="Unassembled WGS sequence"/>
</dbReference>
<evidence type="ECO:0000313" key="6">
    <source>
        <dbReference type="Proteomes" id="UP000468650"/>
    </source>
</evidence>
<dbReference type="AlphaFoldDB" id="A0A6N6RG87"/>
<dbReference type="InterPro" id="IPR030392">
    <property type="entry name" value="S74_ICA"/>
</dbReference>
<dbReference type="EMBL" id="WBVO01000010">
    <property type="protein sequence ID" value="KAB2807640.1"/>
    <property type="molecule type" value="Genomic_DNA"/>
</dbReference>
<evidence type="ECO:0000256" key="1">
    <source>
        <dbReference type="SAM" id="Coils"/>
    </source>
</evidence>
<evidence type="ECO:0000313" key="5">
    <source>
        <dbReference type="EMBL" id="KAB2807640.1"/>
    </source>
</evidence>
<keyword evidence="2" id="KW-0812">Transmembrane</keyword>
<protein>
    <submittedName>
        <fullName evidence="5">Tail fiber domain-containing protein</fullName>
    </submittedName>
</protein>
<dbReference type="RefSeq" id="WP_151667983.1">
    <property type="nucleotide sequence ID" value="NZ_WBVO01000010.1"/>
</dbReference>
<feature type="domain" description="Peptidase S74" evidence="4">
    <location>
        <begin position="228"/>
        <end position="330"/>
    </location>
</feature>
<gene>
    <name evidence="5" type="ORF">F8C67_11405</name>
</gene>
<sequence length="375" mass="40780">MTKTYFAALFVACTSLAFGQVGVGTTNPMSEFSVQLQRNADSSMDVNDGITLLDSTGTVLMSLSGDSDKGVYLSIPNENHDLVVDRRNLNFDAALDSRALISLGETEGANAMNQVNDTYNGWARTRAFELFYNGSVGYGIGFHPGGAEFYKSAGGTIQFGYENGDNFYDILTIGGSSNPYMTFGYGTTGQANSYGISTPRTQIKNGVWTNTHMAAEGYMFASAFHTSSDRRLKTNISDLESAMAVISELRPVRYTKKACSDHSEAKEEYGFIAQEVNALLPEVVSGSETDTSYLSLNYTAFIPILTKGLQEQEAVINHQASQIEELQAAVHSLEEAKTQAAGLSLSNLVSFLFGLFTLSIVYVINQRTSYSKPRK</sequence>
<keyword evidence="6" id="KW-1185">Reference proteome</keyword>
<organism evidence="5 6">
    <name type="scientific">Phaeocystidibacter luteus</name>
    <dbReference type="NCBI Taxonomy" id="911197"/>
    <lineage>
        <taxon>Bacteria</taxon>
        <taxon>Pseudomonadati</taxon>
        <taxon>Bacteroidota</taxon>
        <taxon>Flavobacteriia</taxon>
        <taxon>Flavobacteriales</taxon>
        <taxon>Phaeocystidibacteraceae</taxon>
        <taxon>Phaeocystidibacter</taxon>
    </lineage>
</organism>
<evidence type="ECO:0000256" key="3">
    <source>
        <dbReference type="SAM" id="SignalP"/>
    </source>
</evidence>